<dbReference type="GO" id="GO:0005975">
    <property type="term" value="P:carbohydrate metabolic process"/>
    <property type="evidence" value="ECO:0007669"/>
    <property type="project" value="InterPro"/>
</dbReference>
<dbReference type="InterPro" id="IPR018483">
    <property type="entry name" value="Carb_kinase_FGGY_CS"/>
</dbReference>
<dbReference type="InterPro" id="IPR018485">
    <property type="entry name" value="FGGY_C"/>
</dbReference>
<evidence type="ECO:0000259" key="4">
    <source>
        <dbReference type="Pfam" id="PF00370"/>
    </source>
</evidence>
<feature type="domain" description="Carbohydrate kinase FGGY C-terminal" evidence="5">
    <location>
        <begin position="236"/>
        <end position="410"/>
    </location>
</feature>
<keyword evidence="1 3" id="KW-0808">Transferase</keyword>
<sequence length="450" mass="50828">MSYLGIDVGTNAIKAVMIDSSGNIIFEKSIDYKIYFNNCYAEENPYDWINGFKKIMESLPERPESMAFTGQMHTFVITDDYEKPVRNAILWSDFRGYKYSQFLIKKYGLKNLINETGNYPLSNFSLLKLLWIKYNEKQNFKKMKNAFIAKDFVKYYLTGKKSIDVTDASGTYLLNVKKRSWTRIFEHLDIYPEIFGDLNESYDTDSYYDGIEIRAGAGDQEASAIGMGLGPNDLGITLGTSGVVFKLLKEYKIPKNNSLHLFCHAQKNKWHLMGVTQSGALSLKWINSILNLGYKESEKLAMSSDPGSNGILFFPYLNGERSPFNSSTVRASFSGISSGSSRNDIIRSVMEGIAFNLKHVYKEMNQGAEKIVISGGGAESKLLVQIISDVFNKTVYLGNVNSTAYGAALISMGHDVKQDYHEVFEPSQNAALYQELFLKYLRSSSFIRKI</sequence>
<comment type="similarity">
    <text evidence="3">Belongs to the FGGY kinase family.</text>
</comment>
<protein>
    <recommendedName>
        <fullName evidence="8">Xylulokinase</fullName>
    </recommendedName>
</protein>
<reference evidence="6 7" key="1">
    <citation type="submission" date="2015-09" db="EMBL/GenBank/DDBJ databases">
        <title>Heavy metals and arsenic resistance mechanisms in polyextremophilic archaea of the family Ferroplasmaceae.</title>
        <authorList>
            <person name="Bulaev A.G."/>
            <person name="Kanygina A.V."/>
        </authorList>
    </citation>
    <scope>NUCLEOTIDE SEQUENCE [LARGE SCALE GENOMIC DNA]</scope>
    <source>
        <strain evidence="6 7">BH2</strain>
    </source>
</reference>
<dbReference type="SUPFAM" id="SSF53067">
    <property type="entry name" value="Actin-like ATPase domain"/>
    <property type="match status" value="2"/>
</dbReference>
<organism evidence="6 7">
    <name type="scientific">Acidiplasma cupricumulans</name>
    <dbReference type="NCBI Taxonomy" id="312540"/>
    <lineage>
        <taxon>Archaea</taxon>
        <taxon>Methanobacteriati</taxon>
        <taxon>Thermoplasmatota</taxon>
        <taxon>Thermoplasmata</taxon>
        <taxon>Thermoplasmatales</taxon>
        <taxon>Ferroplasmaceae</taxon>
        <taxon>Acidiplasma</taxon>
    </lineage>
</organism>
<dbReference type="Proteomes" id="UP000050301">
    <property type="component" value="Unassembled WGS sequence"/>
</dbReference>
<accession>A0A0Q0RF92</accession>
<dbReference type="Pfam" id="PF02782">
    <property type="entry name" value="FGGY_C"/>
    <property type="match status" value="1"/>
</dbReference>
<dbReference type="Pfam" id="PF00370">
    <property type="entry name" value="FGGY_N"/>
    <property type="match status" value="1"/>
</dbReference>
<dbReference type="InParanoid" id="A0A0Q0RF92"/>
<evidence type="ECO:0000313" key="7">
    <source>
        <dbReference type="Proteomes" id="UP000050301"/>
    </source>
</evidence>
<dbReference type="PANTHER" id="PTHR43095:SF5">
    <property type="entry name" value="XYLULOSE KINASE"/>
    <property type="match status" value="1"/>
</dbReference>
<evidence type="ECO:0000313" key="6">
    <source>
        <dbReference type="EMBL" id="KQB33755.1"/>
    </source>
</evidence>
<proteinExistence type="inferred from homology"/>
<dbReference type="InterPro" id="IPR000577">
    <property type="entry name" value="Carb_kinase_FGGY"/>
</dbReference>
<comment type="caution">
    <text evidence="6">The sequence shown here is derived from an EMBL/GenBank/DDBJ whole genome shotgun (WGS) entry which is preliminary data.</text>
</comment>
<keyword evidence="7" id="KW-1185">Reference proteome</keyword>
<dbReference type="PIRSF" id="PIRSF000538">
    <property type="entry name" value="GlpK"/>
    <property type="match status" value="1"/>
</dbReference>
<feature type="domain" description="Carbohydrate kinase FGGY N-terminal" evidence="4">
    <location>
        <begin position="3"/>
        <end position="202"/>
    </location>
</feature>
<keyword evidence="2 3" id="KW-0418">Kinase</keyword>
<dbReference type="PANTHER" id="PTHR43095">
    <property type="entry name" value="SUGAR KINASE"/>
    <property type="match status" value="1"/>
</dbReference>
<evidence type="ECO:0008006" key="8">
    <source>
        <dbReference type="Google" id="ProtNLM"/>
    </source>
</evidence>
<evidence type="ECO:0000259" key="5">
    <source>
        <dbReference type="Pfam" id="PF02782"/>
    </source>
</evidence>
<evidence type="ECO:0000256" key="2">
    <source>
        <dbReference type="ARBA" id="ARBA00022777"/>
    </source>
</evidence>
<dbReference type="EMBL" id="LKBH01000295">
    <property type="protein sequence ID" value="KQB33755.1"/>
    <property type="molecule type" value="Genomic_DNA"/>
</dbReference>
<dbReference type="GO" id="GO:0016773">
    <property type="term" value="F:phosphotransferase activity, alcohol group as acceptor"/>
    <property type="evidence" value="ECO:0007669"/>
    <property type="project" value="InterPro"/>
</dbReference>
<dbReference type="InterPro" id="IPR018484">
    <property type="entry name" value="FGGY_N"/>
</dbReference>
<evidence type="ECO:0000256" key="3">
    <source>
        <dbReference type="RuleBase" id="RU003733"/>
    </source>
</evidence>
<dbReference type="RefSeq" id="WP_052656710.1">
    <property type="nucleotide sequence ID" value="NZ_LKBH01000295.1"/>
</dbReference>
<name>A0A0Q0RF92_9ARCH</name>
<dbReference type="InterPro" id="IPR050406">
    <property type="entry name" value="FGGY_Carb_Kinase"/>
</dbReference>
<dbReference type="GO" id="GO:0016301">
    <property type="term" value="F:kinase activity"/>
    <property type="evidence" value="ECO:0007669"/>
    <property type="project" value="UniProtKB-KW"/>
</dbReference>
<gene>
    <name evidence="6" type="ORF">AOG55_02020</name>
</gene>
<dbReference type="AlphaFoldDB" id="A0A0Q0RF92"/>
<dbReference type="CDD" id="cd07808">
    <property type="entry name" value="ASKHA_NBD_FGGY_EcXK-like"/>
    <property type="match status" value="1"/>
</dbReference>
<dbReference type="Gene3D" id="3.30.420.40">
    <property type="match status" value="2"/>
</dbReference>
<dbReference type="PROSITE" id="PS00445">
    <property type="entry name" value="FGGY_KINASES_2"/>
    <property type="match status" value="1"/>
</dbReference>
<dbReference type="InterPro" id="IPR043129">
    <property type="entry name" value="ATPase_NBD"/>
</dbReference>
<dbReference type="GeneID" id="84221135"/>
<evidence type="ECO:0000256" key="1">
    <source>
        <dbReference type="ARBA" id="ARBA00022679"/>
    </source>
</evidence>